<dbReference type="Pfam" id="PF13439">
    <property type="entry name" value="Glyco_transf_4"/>
    <property type="match status" value="1"/>
</dbReference>
<dbReference type="PANTHER" id="PTHR46401">
    <property type="entry name" value="GLYCOSYLTRANSFERASE WBBK-RELATED"/>
    <property type="match status" value="1"/>
</dbReference>
<dbReference type="AlphaFoldDB" id="A0AAX0LAW0"/>
<dbReference type="SUPFAM" id="SSF53756">
    <property type="entry name" value="UDP-Glycosyltransferase/glycogen phosphorylase"/>
    <property type="match status" value="1"/>
</dbReference>
<evidence type="ECO:0000259" key="2">
    <source>
        <dbReference type="Pfam" id="PF00534"/>
    </source>
</evidence>
<evidence type="ECO:0000256" key="1">
    <source>
        <dbReference type="ARBA" id="ARBA00022679"/>
    </source>
</evidence>
<dbReference type="InterPro" id="IPR001296">
    <property type="entry name" value="Glyco_trans_1"/>
</dbReference>
<dbReference type="Proteomes" id="UP000189728">
    <property type="component" value="Unassembled WGS sequence"/>
</dbReference>
<evidence type="ECO:0000259" key="3">
    <source>
        <dbReference type="Pfam" id="PF13439"/>
    </source>
</evidence>
<dbReference type="Gene3D" id="3.40.50.2000">
    <property type="entry name" value="Glycogen Phosphorylase B"/>
    <property type="match status" value="2"/>
</dbReference>
<dbReference type="Pfam" id="PF00534">
    <property type="entry name" value="Glycos_transf_1"/>
    <property type="match status" value="1"/>
</dbReference>
<comment type="caution">
    <text evidence="4">The sequence shown here is derived from an EMBL/GenBank/DDBJ whole genome shotgun (WGS) entry which is preliminary data.</text>
</comment>
<dbReference type="RefSeq" id="WP_069636333.1">
    <property type="nucleotide sequence ID" value="NZ_MCRK01000012.1"/>
</dbReference>
<evidence type="ECO:0000313" key="5">
    <source>
        <dbReference type="Proteomes" id="UP000189728"/>
    </source>
</evidence>
<keyword evidence="1 4" id="KW-0808">Transferase</keyword>
<dbReference type="InterPro" id="IPR028098">
    <property type="entry name" value="Glyco_trans_4-like_N"/>
</dbReference>
<dbReference type="GO" id="GO:0016757">
    <property type="term" value="F:glycosyltransferase activity"/>
    <property type="evidence" value="ECO:0007669"/>
    <property type="project" value="InterPro"/>
</dbReference>
<proteinExistence type="predicted"/>
<feature type="domain" description="Glycosyltransferase subfamily 4-like N-terminal" evidence="3">
    <location>
        <begin position="87"/>
        <end position="152"/>
    </location>
</feature>
<reference evidence="4 5" key="1">
    <citation type="submission" date="2016-08" db="EMBL/GenBank/DDBJ databases">
        <title>Campylobacter species from sea mammals.</title>
        <authorList>
            <person name="Gilbert M.J."/>
            <person name="Byrne B.A."/>
            <person name="Zomer A.L."/>
            <person name="Wagenaar J.A."/>
        </authorList>
    </citation>
    <scope>NUCLEOTIDE SEQUENCE [LARGE SCALE GENOMIC DNA]</scope>
    <source>
        <strain evidence="4 5">1105248</strain>
    </source>
</reference>
<protein>
    <submittedName>
        <fullName evidence="4">Glycosyl transferase family 1</fullName>
    </submittedName>
</protein>
<dbReference type="EMBL" id="MCRK01000012">
    <property type="protein sequence ID" value="OPA81600.1"/>
    <property type="molecule type" value="Genomic_DNA"/>
</dbReference>
<dbReference type="PANTHER" id="PTHR46401:SF2">
    <property type="entry name" value="GLYCOSYLTRANSFERASE WBBK-RELATED"/>
    <property type="match status" value="1"/>
</dbReference>
<feature type="domain" description="Glycosyl transferase family 1" evidence="2">
    <location>
        <begin position="162"/>
        <end position="313"/>
    </location>
</feature>
<gene>
    <name evidence="4" type="ORF">BFG04_00195</name>
</gene>
<evidence type="ECO:0000313" key="4">
    <source>
        <dbReference type="EMBL" id="OPA81600.1"/>
    </source>
</evidence>
<name>A0AAX0LAW0_9BACT</name>
<dbReference type="GO" id="GO:0009103">
    <property type="term" value="P:lipopolysaccharide biosynthetic process"/>
    <property type="evidence" value="ECO:0007669"/>
    <property type="project" value="TreeGrafter"/>
</dbReference>
<sequence>MKKLTFLRMNPKAVGGAEIYLSRLIQALKDENIHCEIKSLKIPKFISSWIKALVFNKYAKSSKKDDIYFSLERIDSADIYRAGDGVHKVYMKSKKFWFLNPLNFVYPYLEKKCFINSKLIIANSNFIKKQIIDTYKIKDEKIKVIYNGVKLQDEFSKDEFKQTICKELSIDTNIPIILFVGSGFKRKGVDVFLNILSKINQNFNAIIIGKDKKLNNYKSKSKELGLENKVFFMGARKDVDRYYKASDIFIFPTKYEPFSNVVLEALSFKNAVFTTSSNGASEILSDKFVIKNDDFIQNIKFINELLADKDLLKKEQNSSFELVKNFSIEKNAKETILAIKSIVK</sequence>
<accession>A0AAX0LAW0</accession>
<dbReference type="CDD" id="cd03801">
    <property type="entry name" value="GT4_PimA-like"/>
    <property type="match status" value="1"/>
</dbReference>
<organism evidence="4 5">
    <name type="scientific">Campylobacter pinnipediorum subsp. pinnipediorum</name>
    <dbReference type="NCBI Taxonomy" id="1660067"/>
    <lineage>
        <taxon>Bacteria</taxon>
        <taxon>Pseudomonadati</taxon>
        <taxon>Campylobacterota</taxon>
        <taxon>Epsilonproteobacteria</taxon>
        <taxon>Campylobacterales</taxon>
        <taxon>Campylobacteraceae</taxon>
        <taxon>Campylobacter</taxon>
    </lineage>
</organism>